<proteinExistence type="predicted"/>
<evidence type="ECO:0000256" key="1">
    <source>
        <dbReference type="SAM" id="MobiDB-lite"/>
    </source>
</evidence>
<dbReference type="Pfam" id="PF00646">
    <property type="entry name" value="F-box"/>
    <property type="match status" value="1"/>
</dbReference>
<protein>
    <recommendedName>
        <fullName evidence="2">F-box domain-containing protein</fullName>
    </recommendedName>
</protein>
<feature type="domain" description="F-box" evidence="2">
    <location>
        <begin position="23"/>
        <end position="56"/>
    </location>
</feature>
<feature type="region of interest" description="Disordered" evidence="1">
    <location>
        <begin position="445"/>
        <end position="493"/>
    </location>
</feature>
<sequence>MTRLVVQEPSESTMTSSSPCEGLLNLSTEVLLLIFAQLDHAERLELSCTTRTLRDLLVPEVFAQIWWTPTAARRELPPRRLWSSIKTFTMCGVEHEQYTADMHESIASQLRDAFPVMTRLETFVLDETVRGGLWSDLLDAFSMLGTPCKLLVHSYWDLDDEYDEDVPIVILAPRRTELRFNAFLYSLTYVFGGEVGTGIARRPIESWSPEVYNISSIIHAASKTLNALRLPGELLRAMEGPQWTALTELLLEGLWPTTENNTTDYLVAGQLVPSEGPYDTTTGIEAAEAAQADVKDAEGSQRSALLAGGDAPTTLEPAETAGATPADGLTPYPRRRSALPDAPSTSDLVSPPTLDVASTSSMVADAVVPTAVSLQSPSHPVTPPHAAALFLEPLPPSVADAEVPPTLVLDTPSSRPASPQSPVIPVEAHPATVVANVAVTTTATSEAATLSRRPSPKSPVVSVEPILPSTDVEAKPTEPEPQPEEQISSRPSTHPPLFVILKAMPNLRILDLRLINLIDDEGPRGGFICSSDDVVAPSSASPFLPHLVYFQATCLSHDDRVVESLPAGLQHLSIPRYPYRLEREMSRIAEIPGSLLAKLRNTNFPALRTLRIWYHVISPDDLEIEKELLDFLPKQFPSLHQLELCRRWYHKAASLEGRWDPLPIACNLASRLKELKVLKFDPDLPEIRGYVPFMYRTKEYLEMIGRLHGMATVIANEAPWLENIQMFAEYGLNSDLYWESWSVVRDGENVALDRPPPPVDTRPY</sequence>
<gene>
    <name evidence="3" type="ORF">MCHLO_08682</name>
</gene>
<dbReference type="InterPro" id="IPR036047">
    <property type="entry name" value="F-box-like_dom_sf"/>
</dbReference>
<keyword evidence="4" id="KW-1185">Reference proteome</keyword>
<dbReference type="EMBL" id="DF847227">
    <property type="protein sequence ID" value="GAT51551.1"/>
    <property type="molecule type" value="Genomic_DNA"/>
</dbReference>
<dbReference type="Proteomes" id="UP000815677">
    <property type="component" value="Unassembled WGS sequence"/>
</dbReference>
<evidence type="ECO:0000313" key="4">
    <source>
        <dbReference type="Proteomes" id="UP000815677"/>
    </source>
</evidence>
<dbReference type="SUPFAM" id="SSF81383">
    <property type="entry name" value="F-box domain"/>
    <property type="match status" value="1"/>
</dbReference>
<reference evidence="3" key="1">
    <citation type="submission" date="2014-09" db="EMBL/GenBank/DDBJ databases">
        <title>Genome sequence of the luminous mushroom Mycena chlorophos for searching fungal bioluminescence genes.</title>
        <authorList>
            <person name="Tanaka Y."/>
            <person name="Kasuga D."/>
            <person name="Oba Y."/>
            <person name="Hase S."/>
            <person name="Sato K."/>
            <person name="Oba Y."/>
            <person name="Sakakibara Y."/>
        </authorList>
    </citation>
    <scope>NUCLEOTIDE SEQUENCE</scope>
</reference>
<dbReference type="CDD" id="cd09917">
    <property type="entry name" value="F-box_SF"/>
    <property type="match status" value="1"/>
</dbReference>
<organism evidence="3 4">
    <name type="scientific">Mycena chlorophos</name>
    <name type="common">Agaric fungus</name>
    <name type="synonym">Agaricus chlorophos</name>
    <dbReference type="NCBI Taxonomy" id="658473"/>
    <lineage>
        <taxon>Eukaryota</taxon>
        <taxon>Fungi</taxon>
        <taxon>Dikarya</taxon>
        <taxon>Basidiomycota</taxon>
        <taxon>Agaricomycotina</taxon>
        <taxon>Agaricomycetes</taxon>
        <taxon>Agaricomycetidae</taxon>
        <taxon>Agaricales</taxon>
        <taxon>Marasmiineae</taxon>
        <taxon>Mycenaceae</taxon>
        <taxon>Mycena</taxon>
    </lineage>
</organism>
<name>A0ABQ0LNR8_MYCCL</name>
<evidence type="ECO:0000313" key="3">
    <source>
        <dbReference type="EMBL" id="GAT51551.1"/>
    </source>
</evidence>
<feature type="region of interest" description="Disordered" evidence="1">
    <location>
        <begin position="290"/>
        <end position="353"/>
    </location>
</feature>
<dbReference type="InterPro" id="IPR001810">
    <property type="entry name" value="F-box_dom"/>
</dbReference>
<accession>A0ABQ0LNR8</accession>
<evidence type="ECO:0000259" key="2">
    <source>
        <dbReference type="Pfam" id="PF00646"/>
    </source>
</evidence>